<dbReference type="InterPro" id="IPR036097">
    <property type="entry name" value="HisK_dim/P_sf"/>
</dbReference>
<comment type="caution">
    <text evidence="13">The sequence shown here is derived from an EMBL/GenBank/DDBJ whole genome shotgun (WGS) entry which is preliminary data.</text>
</comment>
<dbReference type="CDD" id="cd00075">
    <property type="entry name" value="HATPase"/>
    <property type="match status" value="1"/>
</dbReference>
<evidence type="ECO:0000256" key="7">
    <source>
        <dbReference type="ARBA" id="ARBA00022777"/>
    </source>
</evidence>
<comment type="subcellular location">
    <subcellularLocation>
        <location evidence="2">Cell membrane</location>
    </subcellularLocation>
</comment>
<feature type="transmembrane region" description="Helical" evidence="11">
    <location>
        <begin position="166"/>
        <end position="187"/>
    </location>
</feature>
<keyword evidence="5" id="KW-0808">Transferase</keyword>
<evidence type="ECO:0000313" key="14">
    <source>
        <dbReference type="Proteomes" id="UP000638263"/>
    </source>
</evidence>
<keyword evidence="9" id="KW-0902">Two-component regulatory system</keyword>
<protein>
    <recommendedName>
        <fullName evidence="3">histidine kinase</fullName>
        <ecNumber evidence="3">2.7.13.3</ecNumber>
    </recommendedName>
</protein>
<evidence type="ECO:0000256" key="9">
    <source>
        <dbReference type="ARBA" id="ARBA00023012"/>
    </source>
</evidence>
<accession>A0A917RB24</accession>
<dbReference type="InterPro" id="IPR036890">
    <property type="entry name" value="HATPase_C_sf"/>
</dbReference>
<evidence type="ECO:0000259" key="12">
    <source>
        <dbReference type="PROSITE" id="PS50109"/>
    </source>
</evidence>
<dbReference type="PANTHER" id="PTHR45436">
    <property type="entry name" value="SENSOR HISTIDINE KINASE YKOH"/>
    <property type="match status" value="1"/>
</dbReference>
<dbReference type="SMART" id="SM00388">
    <property type="entry name" value="HisKA"/>
    <property type="match status" value="1"/>
</dbReference>
<dbReference type="PANTHER" id="PTHR45436:SF5">
    <property type="entry name" value="SENSOR HISTIDINE KINASE TRCS"/>
    <property type="match status" value="1"/>
</dbReference>
<dbReference type="CDD" id="cd00082">
    <property type="entry name" value="HisKA"/>
    <property type="match status" value="1"/>
</dbReference>
<dbReference type="SMART" id="SM00387">
    <property type="entry name" value="HATPase_c"/>
    <property type="match status" value="1"/>
</dbReference>
<keyword evidence="4" id="KW-0597">Phosphoprotein</keyword>
<sequence length="479" mass="51185">MRNRLVAILVIMAALTVAGLAFPLGASSATGRTQELWFSRYVDAEWFGDLAAEAITSGNTESLVLAMRRYHDLYGDAVMVVDSAGREMANLGVPSDDPAVIAMLTEARRNRHARQPPHRLRPGDPETMLIAVPVGRGVRIEGAVLIEASTGEAIEDIEDGLAVITILSWTALAVFAIAAVLLSRWILGPMMRLSSSVRYLTASLPRPAATVTAGAMQRHYSGPPEVRMLAQSFDSMASAVTESVDAQRQLVADTAHAIRNPLAALAIRLESLERFIPEEGAAAYRRTSYQVDRLSSVLDGLLRLAVAETPTGFAAAHPDGDWPSECSVRHVVTDRVDEWQPAFDAAEMTLGVHFSSVPDDLMVAIPGQVLDQILDVALSNSSRYAGAGAATRVTIETVEKHVRISVADNGVGVSPAELDQLVNRFFRGASASAGGTGLGLSIAVALATQHGGDLSVESEEPRGLRVVVRVPAWTTQDKR</sequence>
<dbReference type="InterPro" id="IPR005467">
    <property type="entry name" value="His_kinase_dom"/>
</dbReference>
<comment type="catalytic activity">
    <reaction evidence="1">
        <text>ATP + protein L-histidine = ADP + protein N-phospho-L-histidine.</text>
        <dbReference type="EC" id="2.7.13.3"/>
    </reaction>
</comment>
<evidence type="ECO:0000256" key="2">
    <source>
        <dbReference type="ARBA" id="ARBA00004236"/>
    </source>
</evidence>
<dbReference type="SUPFAM" id="SSF55874">
    <property type="entry name" value="ATPase domain of HSP90 chaperone/DNA topoisomerase II/histidine kinase"/>
    <property type="match status" value="1"/>
</dbReference>
<dbReference type="InterPro" id="IPR004358">
    <property type="entry name" value="Sig_transdc_His_kin-like_C"/>
</dbReference>
<evidence type="ECO:0000256" key="10">
    <source>
        <dbReference type="ARBA" id="ARBA00023136"/>
    </source>
</evidence>
<dbReference type="SUPFAM" id="SSF47384">
    <property type="entry name" value="Homodimeric domain of signal transducing histidine kinase"/>
    <property type="match status" value="1"/>
</dbReference>
<evidence type="ECO:0000313" key="13">
    <source>
        <dbReference type="EMBL" id="GGK98481.1"/>
    </source>
</evidence>
<dbReference type="GO" id="GO:0000155">
    <property type="term" value="F:phosphorelay sensor kinase activity"/>
    <property type="evidence" value="ECO:0007669"/>
    <property type="project" value="InterPro"/>
</dbReference>
<keyword evidence="8 11" id="KW-1133">Transmembrane helix</keyword>
<evidence type="ECO:0000256" key="1">
    <source>
        <dbReference type="ARBA" id="ARBA00000085"/>
    </source>
</evidence>
<keyword evidence="7 13" id="KW-0418">Kinase</keyword>
<dbReference type="AlphaFoldDB" id="A0A917RB24"/>
<proteinExistence type="predicted"/>
<keyword evidence="10 11" id="KW-0472">Membrane</keyword>
<dbReference type="Pfam" id="PF00512">
    <property type="entry name" value="HisKA"/>
    <property type="match status" value="1"/>
</dbReference>
<feature type="domain" description="Histidine kinase" evidence="12">
    <location>
        <begin position="253"/>
        <end position="474"/>
    </location>
</feature>
<evidence type="ECO:0000256" key="4">
    <source>
        <dbReference type="ARBA" id="ARBA00022553"/>
    </source>
</evidence>
<dbReference type="Proteomes" id="UP000638263">
    <property type="component" value="Unassembled WGS sequence"/>
</dbReference>
<evidence type="ECO:0000256" key="11">
    <source>
        <dbReference type="SAM" id="Phobius"/>
    </source>
</evidence>
<keyword evidence="14" id="KW-1185">Reference proteome</keyword>
<dbReference type="RefSeq" id="WP_058855375.1">
    <property type="nucleotide sequence ID" value="NZ_BMMH01000002.1"/>
</dbReference>
<dbReference type="GO" id="GO:0005886">
    <property type="term" value="C:plasma membrane"/>
    <property type="evidence" value="ECO:0007669"/>
    <property type="project" value="UniProtKB-SubCell"/>
</dbReference>
<dbReference type="PRINTS" id="PR00344">
    <property type="entry name" value="BCTRLSENSOR"/>
</dbReference>
<reference evidence="13" key="1">
    <citation type="journal article" date="2014" name="Int. J. Syst. Evol. Microbiol.">
        <title>Complete genome sequence of Corynebacterium casei LMG S-19264T (=DSM 44701T), isolated from a smear-ripened cheese.</title>
        <authorList>
            <consortium name="US DOE Joint Genome Institute (JGI-PGF)"/>
            <person name="Walter F."/>
            <person name="Albersmeier A."/>
            <person name="Kalinowski J."/>
            <person name="Ruckert C."/>
        </authorList>
    </citation>
    <scope>NUCLEOTIDE SEQUENCE</scope>
    <source>
        <strain evidence="13">CGMCC 4.3508</strain>
    </source>
</reference>
<keyword evidence="6 11" id="KW-0812">Transmembrane</keyword>
<dbReference type="Pfam" id="PF02518">
    <property type="entry name" value="HATPase_c"/>
    <property type="match status" value="1"/>
</dbReference>
<evidence type="ECO:0000256" key="3">
    <source>
        <dbReference type="ARBA" id="ARBA00012438"/>
    </source>
</evidence>
<dbReference type="PROSITE" id="PS50109">
    <property type="entry name" value="HIS_KIN"/>
    <property type="match status" value="1"/>
</dbReference>
<dbReference type="EC" id="2.7.13.3" evidence="3"/>
<name>A0A917RB24_9NOCA</name>
<dbReference type="InterPro" id="IPR003594">
    <property type="entry name" value="HATPase_dom"/>
</dbReference>
<reference evidence="13" key="2">
    <citation type="submission" date="2020-09" db="EMBL/GenBank/DDBJ databases">
        <authorList>
            <person name="Sun Q."/>
            <person name="Zhou Y."/>
        </authorList>
    </citation>
    <scope>NUCLEOTIDE SEQUENCE</scope>
    <source>
        <strain evidence="13">CGMCC 4.3508</strain>
    </source>
</reference>
<dbReference type="Gene3D" id="1.10.287.130">
    <property type="match status" value="1"/>
</dbReference>
<organism evidence="13 14">
    <name type="scientific">Nocardia jinanensis</name>
    <dbReference type="NCBI Taxonomy" id="382504"/>
    <lineage>
        <taxon>Bacteria</taxon>
        <taxon>Bacillati</taxon>
        <taxon>Actinomycetota</taxon>
        <taxon>Actinomycetes</taxon>
        <taxon>Mycobacteriales</taxon>
        <taxon>Nocardiaceae</taxon>
        <taxon>Nocardia</taxon>
    </lineage>
</organism>
<dbReference type="EMBL" id="BMMH01000002">
    <property type="protein sequence ID" value="GGK98481.1"/>
    <property type="molecule type" value="Genomic_DNA"/>
</dbReference>
<dbReference type="InterPro" id="IPR003661">
    <property type="entry name" value="HisK_dim/P_dom"/>
</dbReference>
<evidence type="ECO:0000256" key="6">
    <source>
        <dbReference type="ARBA" id="ARBA00022692"/>
    </source>
</evidence>
<evidence type="ECO:0000256" key="5">
    <source>
        <dbReference type="ARBA" id="ARBA00022679"/>
    </source>
</evidence>
<gene>
    <name evidence="13" type="ORF">GCM10011588_11320</name>
</gene>
<evidence type="ECO:0000256" key="8">
    <source>
        <dbReference type="ARBA" id="ARBA00022989"/>
    </source>
</evidence>
<dbReference type="Gene3D" id="3.30.565.10">
    <property type="entry name" value="Histidine kinase-like ATPase, C-terminal domain"/>
    <property type="match status" value="1"/>
</dbReference>
<dbReference type="InterPro" id="IPR050428">
    <property type="entry name" value="TCS_sensor_his_kinase"/>
</dbReference>